<evidence type="ECO:0000256" key="2">
    <source>
        <dbReference type="ARBA" id="ARBA00006991"/>
    </source>
</evidence>
<dbReference type="InterPro" id="IPR036236">
    <property type="entry name" value="Znf_C2H2_sf"/>
</dbReference>
<dbReference type="GO" id="GO:0000981">
    <property type="term" value="F:DNA-binding transcription factor activity, RNA polymerase II-specific"/>
    <property type="evidence" value="ECO:0007669"/>
    <property type="project" value="TreeGrafter"/>
</dbReference>
<keyword evidence="4" id="KW-0677">Repeat</keyword>
<dbReference type="PROSITE" id="PS50157">
    <property type="entry name" value="ZINC_FINGER_C2H2_2"/>
    <property type="match status" value="8"/>
</dbReference>
<comment type="similarity">
    <text evidence="2">Belongs to the krueppel C2H2-type zinc-finger protein family.</text>
</comment>
<feature type="domain" description="C2H2-type" evidence="12">
    <location>
        <begin position="40"/>
        <end position="67"/>
    </location>
</feature>
<proteinExistence type="inferred from homology"/>
<evidence type="ECO:0000259" key="12">
    <source>
        <dbReference type="PROSITE" id="PS50157"/>
    </source>
</evidence>
<organism evidence="13 14">
    <name type="scientific">Oedothorax gibbosus</name>
    <dbReference type="NCBI Taxonomy" id="931172"/>
    <lineage>
        <taxon>Eukaryota</taxon>
        <taxon>Metazoa</taxon>
        <taxon>Ecdysozoa</taxon>
        <taxon>Arthropoda</taxon>
        <taxon>Chelicerata</taxon>
        <taxon>Arachnida</taxon>
        <taxon>Araneae</taxon>
        <taxon>Araneomorphae</taxon>
        <taxon>Entelegynae</taxon>
        <taxon>Araneoidea</taxon>
        <taxon>Linyphiidae</taxon>
        <taxon>Erigoninae</taxon>
        <taxon>Oedothorax</taxon>
    </lineage>
</organism>
<keyword evidence="5 11" id="KW-0863">Zinc-finger</keyword>
<evidence type="ECO:0000256" key="4">
    <source>
        <dbReference type="ARBA" id="ARBA00022737"/>
    </source>
</evidence>
<dbReference type="GO" id="GO:0005634">
    <property type="term" value="C:nucleus"/>
    <property type="evidence" value="ECO:0007669"/>
    <property type="project" value="UniProtKB-SubCell"/>
</dbReference>
<dbReference type="EMBL" id="JAFNEN010000485">
    <property type="protein sequence ID" value="KAG8181979.1"/>
    <property type="molecule type" value="Genomic_DNA"/>
</dbReference>
<keyword evidence="8" id="KW-0238">DNA-binding</keyword>
<feature type="domain" description="C2H2-type" evidence="12">
    <location>
        <begin position="1146"/>
        <end position="1173"/>
    </location>
</feature>
<feature type="domain" description="C2H2-type" evidence="12">
    <location>
        <begin position="613"/>
        <end position="640"/>
    </location>
</feature>
<gene>
    <name evidence="13" type="ORF">JTE90_014358</name>
</gene>
<dbReference type="PANTHER" id="PTHR23235:SF120">
    <property type="entry name" value="KRUPPEL-LIKE FACTOR 15"/>
    <property type="match status" value="1"/>
</dbReference>
<dbReference type="PROSITE" id="PS00028">
    <property type="entry name" value="ZINC_FINGER_C2H2_1"/>
    <property type="match status" value="9"/>
</dbReference>
<keyword evidence="10" id="KW-0539">Nucleus</keyword>
<dbReference type="GO" id="GO:0008270">
    <property type="term" value="F:zinc ion binding"/>
    <property type="evidence" value="ECO:0007669"/>
    <property type="project" value="UniProtKB-KW"/>
</dbReference>
<feature type="domain" description="C2H2-type" evidence="12">
    <location>
        <begin position="1338"/>
        <end position="1365"/>
    </location>
</feature>
<evidence type="ECO:0000313" key="14">
    <source>
        <dbReference type="Proteomes" id="UP000827092"/>
    </source>
</evidence>
<evidence type="ECO:0000256" key="5">
    <source>
        <dbReference type="ARBA" id="ARBA00022771"/>
    </source>
</evidence>
<dbReference type="Gene3D" id="3.30.160.60">
    <property type="entry name" value="Classic Zinc Finger"/>
    <property type="match status" value="6"/>
</dbReference>
<feature type="domain" description="C2H2-type" evidence="12">
    <location>
        <begin position="1282"/>
        <end position="1309"/>
    </location>
</feature>
<dbReference type="SMART" id="SM00355">
    <property type="entry name" value="ZnF_C2H2"/>
    <property type="match status" value="9"/>
</dbReference>
<sequence>MTDGVIHSPDSLQNQTSHVAPNDQILDVVKSKRGQTKLRYICDICNREFTKKCGLANHLLIHAGNNLRRHKVKHLPKVNKNADKKVTQVNENLLKVWEETSKAKNFQEALKQGIIKKLHSSTAQTLQDNMSDSSATIFVSGLPASNYNGGNSSAANLLCRQPPPNYDGSNSCAAIALNKLPTSINVNVGTINEEQCNNAKSKISSKSLNLVYNKIEQISSNSKLNVNSIAENGSVNSLFVSSLSKENSQTPTSDSINAENIADNHFMDLEESNDTKNAREIKDICKSLSITIDNDSKIEKNKTKSLLNAFSFSETKSKETQIFLKLENLKKNRESSNFFCENQTSISSESNKLLEKTIVQKYFCQSSADNDLEQDLTVASDVLKNINNDRLLLPKDPNVGPSTLKTCEGDTQCSNTSINILNKVEFMPSIKKDFQSNVACETENNLSEDAHMLNISSHVSKISIPFNYLLMPKIENTQHISHELKIVDDIVKEYKTSQISLPSKDVDIQILSTFHDNVQPVPNESYNENVRTVQTPSTTVAESLMDAFRNKTDSGIEMNAPGNIKILSSTFNNTEDVVLDSPKPFVCDLCKASFTAQKEYLMHVFVHLTGSQTTCYLCAKKFQDNVQLREHILRHNKGEGEELLQDKGNNDELLHDEEDNDELLHDKEVIDELLYDKEEDEELMHHKEGKDNSFDEDLCSLGSISPCDISLEDIESMNFDENFDEKITKMFALTCIEKLNGNDSDSEDVPYDDEATILYSCEESQPPKAHYILTENQKRQNSTTTFTFSSDTELRGEPRAPPSNTCLDFSNVRFISQTPAKTASNLDSQEHEVSVNNPQLSLKNCTECSFEPTSQSNCAEVNDLKLSSFIDIQTKKFNNSINHGLEIIKGVYDNFGEVVVNSVNANETDNFSQNSFSENRSQFENAVTESCILIDSKSNSDISIEISNNHINTADISSKLNKNPISTNQIENTLDNKLLIDETDAFSKLNSFTIVKQIFNTINEDLMIPKNQDEGINKIATNKSIDNVCLELNLTSDVKQFINSTNEDLLMKQNQDKSINTSEIYDNCIKETNDFLEVATNVDRNQTDSSINYNLLMNGNRDNISKIKICGDVLSKLNMTNNTTQTSNSKKDKLLMTYDKNKVRNKMCYICNSGFSDRRGLLSHVKIHIKQAELKSVKGKLSENIRNCIMAMKEKFYECDVCKMLFARRDRLLKHRLTHTARDQHLCEYCGCTFKRKDQLKTHLASHRGNDFEDIELNFGLNLGDTDLVSLEPTLHTTKKTHTCSQCLKVYAKKSALQCHFLTHTGQRPHQCPLCDMAFAQRTNLKRHILSHSGIKPFMCNICRKHFARKPDLRKHYLSHSSEELFTLIGKLPDA</sequence>
<evidence type="ECO:0000256" key="3">
    <source>
        <dbReference type="ARBA" id="ARBA00022723"/>
    </source>
</evidence>
<dbReference type="InterPro" id="IPR013087">
    <property type="entry name" value="Znf_C2H2_type"/>
</dbReference>
<evidence type="ECO:0000313" key="13">
    <source>
        <dbReference type="EMBL" id="KAG8181979.1"/>
    </source>
</evidence>
<feature type="domain" description="C2H2-type" evidence="12">
    <location>
        <begin position="1310"/>
        <end position="1337"/>
    </location>
</feature>
<keyword evidence="7" id="KW-0805">Transcription regulation</keyword>
<evidence type="ECO:0000256" key="11">
    <source>
        <dbReference type="PROSITE-ProRule" id="PRU00042"/>
    </source>
</evidence>
<dbReference type="PANTHER" id="PTHR23235">
    <property type="entry name" value="KRUEPPEL-LIKE TRANSCRIPTION FACTOR"/>
    <property type="match status" value="1"/>
</dbReference>
<evidence type="ECO:0000256" key="8">
    <source>
        <dbReference type="ARBA" id="ARBA00023125"/>
    </source>
</evidence>
<keyword evidence="9" id="KW-0804">Transcription</keyword>
<evidence type="ECO:0000256" key="10">
    <source>
        <dbReference type="ARBA" id="ARBA00023242"/>
    </source>
</evidence>
<accession>A0AAV6UDA1</accession>
<protein>
    <recommendedName>
        <fullName evidence="12">C2H2-type domain-containing protein</fullName>
    </recommendedName>
</protein>
<dbReference type="SUPFAM" id="SSF57667">
    <property type="entry name" value="beta-beta-alpha zinc fingers"/>
    <property type="match status" value="4"/>
</dbReference>
<evidence type="ECO:0000256" key="1">
    <source>
        <dbReference type="ARBA" id="ARBA00004123"/>
    </source>
</evidence>
<evidence type="ECO:0000256" key="6">
    <source>
        <dbReference type="ARBA" id="ARBA00022833"/>
    </source>
</evidence>
<feature type="domain" description="C2H2-type" evidence="12">
    <location>
        <begin position="1197"/>
        <end position="1224"/>
    </location>
</feature>
<name>A0AAV6UDA1_9ARAC</name>
<feature type="domain" description="C2H2-type" evidence="12">
    <location>
        <begin position="1225"/>
        <end position="1252"/>
    </location>
</feature>
<dbReference type="GO" id="GO:0000978">
    <property type="term" value="F:RNA polymerase II cis-regulatory region sequence-specific DNA binding"/>
    <property type="evidence" value="ECO:0007669"/>
    <property type="project" value="TreeGrafter"/>
</dbReference>
<keyword evidence="14" id="KW-1185">Reference proteome</keyword>
<comment type="caution">
    <text evidence="13">The sequence shown here is derived from an EMBL/GenBank/DDBJ whole genome shotgun (WGS) entry which is preliminary data.</text>
</comment>
<keyword evidence="3" id="KW-0479">Metal-binding</keyword>
<dbReference type="Pfam" id="PF00096">
    <property type="entry name" value="zf-C2H2"/>
    <property type="match status" value="4"/>
</dbReference>
<dbReference type="Proteomes" id="UP000827092">
    <property type="component" value="Unassembled WGS sequence"/>
</dbReference>
<comment type="subcellular location">
    <subcellularLocation>
        <location evidence="1">Nucleus</location>
    </subcellularLocation>
</comment>
<keyword evidence="6" id="KW-0862">Zinc</keyword>
<evidence type="ECO:0000256" key="7">
    <source>
        <dbReference type="ARBA" id="ARBA00023015"/>
    </source>
</evidence>
<dbReference type="FunFam" id="3.30.160.60:FF:000075">
    <property type="entry name" value="Putative zinc finger protein 536"/>
    <property type="match status" value="1"/>
</dbReference>
<evidence type="ECO:0000256" key="9">
    <source>
        <dbReference type="ARBA" id="ARBA00023163"/>
    </source>
</evidence>
<reference evidence="13 14" key="1">
    <citation type="journal article" date="2022" name="Nat. Ecol. Evol.">
        <title>A masculinizing supergene underlies an exaggerated male reproductive morph in a spider.</title>
        <authorList>
            <person name="Hendrickx F."/>
            <person name="De Corte Z."/>
            <person name="Sonet G."/>
            <person name="Van Belleghem S.M."/>
            <person name="Kostlbacher S."/>
            <person name="Vangestel C."/>
        </authorList>
    </citation>
    <scope>NUCLEOTIDE SEQUENCE [LARGE SCALE GENOMIC DNA]</scope>
    <source>
        <strain evidence="13">W744_W776</strain>
    </source>
</reference>